<dbReference type="Pfam" id="PF01131">
    <property type="entry name" value="Topoisom_bac"/>
    <property type="match status" value="1"/>
</dbReference>
<accession>X0QH42</accession>
<evidence type="ECO:0000313" key="3">
    <source>
        <dbReference type="EMBL" id="GAF37935.1"/>
    </source>
</evidence>
<evidence type="ECO:0000259" key="2">
    <source>
        <dbReference type="PROSITE" id="PS52039"/>
    </source>
</evidence>
<dbReference type="AlphaFoldDB" id="X0QH42"/>
<dbReference type="InterPro" id="IPR013824">
    <property type="entry name" value="Topo_IA_cen_sub1"/>
</dbReference>
<dbReference type="Proteomes" id="UP000019488">
    <property type="component" value="Unassembled WGS sequence"/>
</dbReference>
<dbReference type="PROSITE" id="PS52039">
    <property type="entry name" value="TOPO_IA_2"/>
    <property type="match status" value="1"/>
</dbReference>
<comment type="caution">
    <text evidence="3">The sequence shown here is derived from an EMBL/GenBank/DDBJ whole genome shotgun (WGS) entry which is preliminary data.</text>
</comment>
<dbReference type="SUPFAM" id="SSF56712">
    <property type="entry name" value="Prokaryotic type I DNA topoisomerase"/>
    <property type="match status" value="1"/>
</dbReference>
<name>X0QH42_9LACO</name>
<feature type="domain" description="Topo IA-type catalytic" evidence="2">
    <location>
        <begin position="1"/>
        <end position="47"/>
    </location>
</feature>
<evidence type="ECO:0000256" key="1">
    <source>
        <dbReference type="ARBA" id="ARBA00023235"/>
    </source>
</evidence>
<reference evidence="3" key="1">
    <citation type="journal article" date="2014" name="Genome Announc.">
        <title>Draft Genome Sequences of Two Lactobacillus Strains, L. farraginis JCM 14108T and L. composti JCM 14202T, Isolated from Compost of Distilled Shochu Residue.</title>
        <authorList>
            <person name="Yuki M."/>
            <person name="Oshima K."/>
            <person name="Suda W."/>
            <person name="Kitahara M."/>
            <person name="Kitamura K."/>
            <person name="Iida T."/>
            <person name="Hattori M."/>
            <person name="Ohkuma M."/>
        </authorList>
    </citation>
    <scope>NUCLEOTIDE SEQUENCE [LARGE SCALE GENOMIC DNA]</scope>
    <source>
        <strain evidence="3">JCM 14108</strain>
    </source>
</reference>
<dbReference type="EMBL" id="BAKI01000055">
    <property type="protein sequence ID" value="GAF37935.1"/>
    <property type="molecule type" value="Genomic_DNA"/>
</dbReference>
<dbReference type="Gene3D" id="1.10.460.10">
    <property type="entry name" value="Topoisomerase I, domain 2"/>
    <property type="match status" value="1"/>
</dbReference>
<dbReference type="InterPro" id="IPR023405">
    <property type="entry name" value="Topo_IA_core_domain"/>
</dbReference>
<proteinExistence type="predicted"/>
<dbReference type="GO" id="GO:0003677">
    <property type="term" value="F:DNA binding"/>
    <property type="evidence" value="ECO:0007669"/>
    <property type="project" value="InterPro"/>
</dbReference>
<sequence>MYSIGRVQTPTLYMVYQRDQAIKNFKPEPYFGLDPAGRCRYIMDEYW</sequence>
<protein>
    <submittedName>
        <fullName evidence="3">DNA topoisomerase III</fullName>
    </submittedName>
</protein>
<keyword evidence="1 3" id="KW-0413">Isomerase</keyword>
<gene>
    <name evidence="3" type="ORF">JCM14108_3022</name>
</gene>
<organism evidence="3 4">
    <name type="scientific">Lentilactobacillus farraginis DSM 18382 = JCM 14108</name>
    <dbReference type="NCBI Taxonomy" id="1423743"/>
    <lineage>
        <taxon>Bacteria</taxon>
        <taxon>Bacillati</taxon>
        <taxon>Bacillota</taxon>
        <taxon>Bacilli</taxon>
        <taxon>Lactobacillales</taxon>
        <taxon>Lactobacillaceae</taxon>
        <taxon>Lentilactobacillus</taxon>
    </lineage>
</organism>
<evidence type="ECO:0000313" key="4">
    <source>
        <dbReference type="Proteomes" id="UP000019488"/>
    </source>
</evidence>
<dbReference type="GO" id="GO:0006265">
    <property type="term" value="P:DNA topological change"/>
    <property type="evidence" value="ECO:0007669"/>
    <property type="project" value="InterPro"/>
</dbReference>
<dbReference type="eggNOG" id="COG0550">
    <property type="taxonomic scope" value="Bacteria"/>
</dbReference>
<dbReference type="GO" id="GO:0003916">
    <property type="term" value="F:DNA topoisomerase activity"/>
    <property type="evidence" value="ECO:0007669"/>
    <property type="project" value="InterPro"/>
</dbReference>
<dbReference type="InterPro" id="IPR013497">
    <property type="entry name" value="Topo_IA_cen"/>
</dbReference>